<evidence type="ECO:0000313" key="2">
    <source>
        <dbReference type="EMBL" id="CAI0386483.1"/>
    </source>
</evidence>
<proteinExistence type="predicted"/>
<organism evidence="2 3">
    <name type="scientific">Linum tenue</name>
    <dbReference type="NCBI Taxonomy" id="586396"/>
    <lineage>
        <taxon>Eukaryota</taxon>
        <taxon>Viridiplantae</taxon>
        <taxon>Streptophyta</taxon>
        <taxon>Embryophyta</taxon>
        <taxon>Tracheophyta</taxon>
        <taxon>Spermatophyta</taxon>
        <taxon>Magnoliopsida</taxon>
        <taxon>eudicotyledons</taxon>
        <taxon>Gunneridae</taxon>
        <taxon>Pentapetalae</taxon>
        <taxon>rosids</taxon>
        <taxon>fabids</taxon>
        <taxon>Malpighiales</taxon>
        <taxon>Linaceae</taxon>
        <taxon>Linum</taxon>
    </lineage>
</organism>
<name>A0AAV0HPM9_9ROSI</name>
<gene>
    <name evidence="2" type="ORF">LITE_LOCUS5131</name>
</gene>
<reference evidence="2" key="1">
    <citation type="submission" date="2022-08" db="EMBL/GenBank/DDBJ databases">
        <authorList>
            <person name="Gutierrez-Valencia J."/>
        </authorList>
    </citation>
    <scope>NUCLEOTIDE SEQUENCE</scope>
</reference>
<accession>A0AAV0HPM9</accession>
<dbReference type="EMBL" id="CAMGYJ010000002">
    <property type="protein sequence ID" value="CAI0386483.1"/>
    <property type="molecule type" value="Genomic_DNA"/>
</dbReference>
<feature type="compositionally biased region" description="Basic residues" evidence="1">
    <location>
        <begin position="80"/>
        <end position="92"/>
    </location>
</feature>
<evidence type="ECO:0000313" key="3">
    <source>
        <dbReference type="Proteomes" id="UP001154282"/>
    </source>
</evidence>
<dbReference type="AlphaFoldDB" id="A0AAV0HPM9"/>
<dbReference type="Proteomes" id="UP001154282">
    <property type="component" value="Unassembled WGS sequence"/>
</dbReference>
<feature type="region of interest" description="Disordered" evidence="1">
    <location>
        <begin position="1"/>
        <end position="116"/>
    </location>
</feature>
<evidence type="ECO:0000256" key="1">
    <source>
        <dbReference type="SAM" id="MobiDB-lite"/>
    </source>
</evidence>
<keyword evidence="3" id="KW-1185">Reference proteome</keyword>
<feature type="compositionally biased region" description="Basic residues" evidence="1">
    <location>
        <begin position="1"/>
        <end position="13"/>
    </location>
</feature>
<protein>
    <submittedName>
        <fullName evidence="2">Uncharacterized protein</fullName>
    </submittedName>
</protein>
<comment type="caution">
    <text evidence="2">The sequence shown here is derived from an EMBL/GenBank/DDBJ whole genome shotgun (WGS) entry which is preliminary data.</text>
</comment>
<sequence length="283" mass="32817">MPQVRRHHARHRRTETEHHPDHRRGRPPPLLPRLHGRGMRRLDTRRRVPTPQDGARPEPQPRPPRGRIRHGGPRQDRTRARMPRHCLLRRHPSCRDTQPRRPGWGPGLPRPSRQERRAGLRRFPRGAQPPEAHHARLPDHCLLRLQRVHRAGNGDPDGRPHHWFLALQGVQLQALQLQQDFTDGSCAQPQVRRRAEEAVRKLHQGPHDERLQRRDDPWEVRQRVLPEPGEGAGAACLGSSHGRGSEDEAFCRAVREERDGILHCVCSGDGEAQHLQDQDRERW</sequence>